<gene>
    <name evidence="2" type="ORF">SCHPADRAFT_896749</name>
</gene>
<feature type="domain" description="F-box" evidence="1">
    <location>
        <begin position="109"/>
        <end position="165"/>
    </location>
</feature>
<dbReference type="InParanoid" id="A0A0H2RJ02"/>
<dbReference type="Pfam" id="PF12937">
    <property type="entry name" value="F-box-like"/>
    <property type="match status" value="1"/>
</dbReference>
<evidence type="ECO:0000313" key="3">
    <source>
        <dbReference type="Proteomes" id="UP000053477"/>
    </source>
</evidence>
<organism evidence="2 3">
    <name type="scientific">Schizopora paradoxa</name>
    <dbReference type="NCBI Taxonomy" id="27342"/>
    <lineage>
        <taxon>Eukaryota</taxon>
        <taxon>Fungi</taxon>
        <taxon>Dikarya</taxon>
        <taxon>Basidiomycota</taxon>
        <taxon>Agaricomycotina</taxon>
        <taxon>Agaricomycetes</taxon>
        <taxon>Hymenochaetales</taxon>
        <taxon>Schizoporaceae</taxon>
        <taxon>Schizopora</taxon>
    </lineage>
</organism>
<proteinExistence type="predicted"/>
<evidence type="ECO:0000313" key="2">
    <source>
        <dbReference type="EMBL" id="KLO04816.1"/>
    </source>
</evidence>
<protein>
    <recommendedName>
        <fullName evidence="1">F-box domain-containing protein</fullName>
    </recommendedName>
</protein>
<sequence>MPSTPRNDFEVGCALSSFERMATKSIMHPGCRNLDDWDCDFQLESWSRLRTNRLRGDVDSGEVSHLFRDANLLDHMVETLDRLRTSATLLQQRTRLRLKPIISKLSLGIASLPDELLMLIFELTIPSDTGEQPERRRPRQAVLLSHVSRRFRSAALRTHYLWTTLDGYASRSELEAFVARSGNDSDLHIVLNASHTGHIVADFLDMCLPLAPRWKSISVASEGDWQAPDTVDGALSKIFHSNIGEVDERVFPRLGRLSIKRVGNIRLDVTSEKIKPRSEIPSLRQLQCDGYTPVPSPAYSSVTSFSSTISMSSASYDTDLEDLCLFLTSLRAMTDLSLTIRSTLYFQELDDSTRARCHSVTSLTLFFPFFIFSSTMRTFLRPLIGLFELPNLTDLSVSIELRMEDIRDNPEDEFNLENLVAALCPHPSTHPNLSTVRIKLSHTEENWTKGQEWSNMRSKSLRIPLQRIPHVTTLSVQSFTDVEVYGMFLPGKSDLRELHLVECRYFDVASLEKLVASLREANAWNTLDTLKMENCGHFLEYDDAVKIVGKEKLSFAKISLEDLL</sequence>
<accession>A0A0H2RJ02</accession>
<dbReference type="Gene3D" id="1.20.1280.50">
    <property type="match status" value="1"/>
</dbReference>
<reference evidence="2 3" key="1">
    <citation type="submission" date="2015-04" db="EMBL/GenBank/DDBJ databases">
        <title>Complete genome sequence of Schizopora paradoxa KUC8140, a cosmopolitan wood degrader in East Asia.</title>
        <authorList>
            <consortium name="DOE Joint Genome Institute"/>
            <person name="Min B."/>
            <person name="Park H."/>
            <person name="Jang Y."/>
            <person name="Kim J.-J."/>
            <person name="Kim K.H."/>
            <person name="Pangilinan J."/>
            <person name="Lipzen A."/>
            <person name="Riley R."/>
            <person name="Grigoriev I.V."/>
            <person name="Spatafora J.W."/>
            <person name="Choi I.-G."/>
        </authorList>
    </citation>
    <scope>NUCLEOTIDE SEQUENCE [LARGE SCALE GENOMIC DNA]</scope>
    <source>
        <strain evidence="2 3">KUC8140</strain>
    </source>
</reference>
<evidence type="ECO:0000259" key="1">
    <source>
        <dbReference type="Pfam" id="PF12937"/>
    </source>
</evidence>
<dbReference type="AlphaFoldDB" id="A0A0H2RJ02"/>
<dbReference type="EMBL" id="KQ086425">
    <property type="protein sequence ID" value="KLO04816.1"/>
    <property type="molecule type" value="Genomic_DNA"/>
</dbReference>
<dbReference type="STRING" id="27342.A0A0H2RJ02"/>
<dbReference type="Proteomes" id="UP000053477">
    <property type="component" value="Unassembled WGS sequence"/>
</dbReference>
<dbReference type="OrthoDB" id="2269034at2759"/>
<name>A0A0H2RJ02_9AGAM</name>
<dbReference type="InterPro" id="IPR001810">
    <property type="entry name" value="F-box_dom"/>
</dbReference>
<keyword evidence="3" id="KW-1185">Reference proteome</keyword>